<accession>A0ABV7VW22</accession>
<evidence type="ECO:0000256" key="3">
    <source>
        <dbReference type="ARBA" id="ARBA00022748"/>
    </source>
</evidence>
<dbReference type="PANTHER" id="PTHR43499:SF1">
    <property type="entry name" value="ABC TRANSPORTER I FAMILY MEMBER 1"/>
    <property type="match status" value="1"/>
</dbReference>
<evidence type="ECO:0000313" key="9">
    <source>
        <dbReference type="Proteomes" id="UP001595722"/>
    </source>
</evidence>
<proteinExistence type="predicted"/>
<dbReference type="InterPro" id="IPR027417">
    <property type="entry name" value="P-loop_NTPase"/>
</dbReference>
<dbReference type="PANTHER" id="PTHR43499">
    <property type="entry name" value="ABC TRANSPORTER I FAMILY MEMBER 1"/>
    <property type="match status" value="1"/>
</dbReference>
<evidence type="ECO:0000256" key="5">
    <source>
        <dbReference type="ARBA" id="ARBA00022967"/>
    </source>
</evidence>
<dbReference type="SMART" id="SM00382">
    <property type="entry name" value="AAA"/>
    <property type="match status" value="1"/>
</dbReference>
<sequence length="219" mass="24182">MTAATGSHTIDLQARQLCCERDDRVLFDNLGLQLKNGELLQLAGPNGAGKTTLLRLLAGLNRDYQGELLWQGRALTAVYSEYAAQRLYMGHLAALKKTLTPIENLRWLTAAWAVGEDDLWRALDEVQLYGYEETPCMQLSAGQQRRVGLARLALAERGVGPCPLWILDEPFTALDKAGVAWLEGRLQQHVESQGAVVITSHHALENIASLRRLELGALI</sequence>
<dbReference type="Pfam" id="PF00005">
    <property type="entry name" value="ABC_tran"/>
    <property type="match status" value="1"/>
</dbReference>
<keyword evidence="9" id="KW-1185">Reference proteome</keyword>
<dbReference type="InterPro" id="IPR003439">
    <property type="entry name" value="ABC_transporter-like_ATP-bd"/>
</dbReference>
<evidence type="ECO:0000313" key="8">
    <source>
        <dbReference type="EMBL" id="MFC3680877.1"/>
    </source>
</evidence>
<evidence type="ECO:0000256" key="6">
    <source>
        <dbReference type="ARBA" id="ARBA00023136"/>
    </source>
</evidence>
<name>A0ABV7VW22_9GAMM</name>
<dbReference type="RefSeq" id="WP_376866980.1">
    <property type="nucleotide sequence ID" value="NZ_JBHRYB010000013.1"/>
</dbReference>
<reference evidence="9" key="1">
    <citation type="journal article" date="2019" name="Int. J. Syst. Evol. Microbiol.">
        <title>The Global Catalogue of Microorganisms (GCM) 10K type strain sequencing project: providing services to taxonomists for standard genome sequencing and annotation.</title>
        <authorList>
            <consortium name="The Broad Institute Genomics Platform"/>
            <consortium name="The Broad Institute Genome Sequencing Center for Infectious Disease"/>
            <person name="Wu L."/>
            <person name="Ma J."/>
        </authorList>
    </citation>
    <scope>NUCLEOTIDE SEQUENCE [LARGE SCALE GENOMIC DNA]</scope>
    <source>
        <strain evidence="9">KCTC 42424</strain>
    </source>
</reference>
<organism evidence="8 9">
    <name type="scientific">Bacterioplanoides pacificum</name>
    <dbReference type="NCBI Taxonomy" id="1171596"/>
    <lineage>
        <taxon>Bacteria</taxon>
        <taxon>Pseudomonadati</taxon>
        <taxon>Pseudomonadota</taxon>
        <taxon>Gammaproteobacteria</taxon>
        <taxon>Oceanospirillales</taxon>
        <taxon>Oceanospirillaceae</taxon>
        <taxon>Bacterioplanoides</taxon>
    </lineage>
</organism>
<comment type="caution">
    <text evidence="8">The sequence shown here is derived from an EMBL/GenBank/DDBJ whole genome shotgun (WGS) entry which is preliminary data.</text>
</comment>
<dbReference type="NCBIfam" id="NF010061">
    <property type="entry name" value="PRK13538.1"/>
    <property type="match status" value="1"/>
</dbReference>
<dbReference type="EMBL" id="JBHRYB010000013">
    <property type="protein sequence ID" value="MFC3680877.1"/>
    <property type="molecule type" value="Genomic_DNA"/>
</dbReference>
<dbReference type="NCBIfam" id="TIGR01189">
    <property type="entry name" value="ccmA"/>
    <property type="match status" value="1"/>
</dbReference>
<evidence type="ECO:0000256" key="1">
    <source>
        <dbReference type="ARBA" id="ARBA00022448"/>
    </source>
</evidence>
<keyword evidence="3" id="KW-0201">Cytochrome c-type biogenesis</keyword>
<dbReference type="Proteomes" id="UP001595722">
    <property type="component" value="Unassembled WGS sequence"/>
</dbReference>
<protein>
    <submittedName>
        <fullName evidence="8">Cytochrome c biogenesis heme-transporting ATPase CcmA</fullName>
    </submittedName>
</protein>
<keyword evidence="2" id="KW-0547">Nucleotide-binding</keyword>
<feature type="domain" description="ABC transporter" evidence="7">
    <location>
        <begin position="7"/>
        <end position="216"/>
    </location>
</feature>
<keyword evidence="1" id="KW-0813">Transport</keyword>
<evidence type="ECO:0000259" key="7">
    <source>
        <dbReference type="PROSITE" id="PS50893"/>
    </source>
</evidence>
<keyword evidence="6" id="KW-0472">Membrane</keyword>
<keyword evidence="5" id="KW-1278">Translocase</keyword>
<dbReference type="PROSITE" id="PS00211">
    <property type="entry name" value="ABC_TRANSPORTER_1"/>
    <property type="match status" value="1"/>
</dbReference>
<keyword evidence="4" id="KW-0067">ATP-binding</keyword>
<dbReference type="Gene3D" id="3.40.50.300">
    <property type="entry name" value="P-loop containing nucleotide triphosphate hydrolases"/>
    <property type="match status" value="1"/>
</dbReference>
<gene>
    <name evidence="8" type="primary">ccmA</name>
    <name evidence="8" type="ORF">ACFOMG_12280</name>
</gene>
<evidence type="ECO:0000256" key="2">
    <source>
        <dbReference type="ARBA" id="ARBA00022741"/>
    </source>
</evidence>
<dbReference type="InterPro" id="IPR017871">
    <property type="entry name" value="ABC_transporter-like_CS"/>
</dbReference>
<evidence type="ECO:0000256" key="4">
    <source>
        <dbReference type="ARBA" id="ARBA00022840"/>
    </source>
</evidence>
<dbReference type="InterPro" id="IPR005895">
    <property type="entry name" value="ABC_transptr_haem_export_CcmA"/>
</dbReference>
<dbReference type="PROSITE" id="PS50893">
    <property type="entry name" value="ABC_TRANSPORTER_2"/>
    <property type="match status" value="1"/>
</dbReference>
<dbReference type="InterPro" id="IPR003593">
    <property type="entry name" value="AAA+_ATPase"/>
</dbReference>
<dbReference type="SUPFAM" id="SSF52540">
    <property type="entry name" value="P-loop containing nucleoside triphosphate hydrolases"/>
    <property type="match status" value="1"/>
</dbReference>